<dbReference type="Proteomes" id="UP000595053">
    <property type="component" value="Chromosome"/>
</dbReference>
<dbReference type="InterPro" id="IPR004841">
    <property type="entry name" value="AA-permease/SLC12A_dom"/>
</dbReference>
<keyword evidence="6" id="KW-0029">Amino-acid transport</keyword>
<evidence type="ECO:0000256" key="8">
    <source>
        <dbReference type="ARBA" id="ARBA00023136"/>
    </source>
</evidence>
<proteinExistence type="inferred from homology"/>
<name>A0A7M1QTL2_9ACTO</name>
<dbReference type="InterPro" id="IPR004840">
    <property type="entry name" value="Amino_acid_permease_CS"/>
</dbReference>
<evidence type="ECO:0000256" key="3">
    <source>
        <dbReference type="ARBA" id="ARBA00022448"/>
    </source>
</evidence>
<protein>
    <submittedName>
        <fullName evidence="10">Amino acid permease</fullName>
    </submittedName>
</protein>
<keyword evidence="7" id="KW-1133">Transmembrane helix</keyword>
<keyword evidence="3" id="KW-0813">Transport</keyword>
<evidence type="ECO:0000313" key="11">
    <source>
        <dbReference type="Proteomes" id="UP000595053"/>
    </source>
</evidence>
<evidence type="ECO:0000256" key="4">
    <source>
        <dbReference type="ARBA" id="ARBA00022475"/>
    </source>
</evidence>
<evidence type="ECO:0000259" key="9">
    <source>
        <dbReference type="Pfam" id="PF00324"/>
    </source>
</evidence>
<evidence type="ECO:0000256" key="7">
    <source>
        <dbReference type="ARBA" id="ARBA00022989"/>
    </source>
</evidence>
<dbReference type="Pfam" id="PF00324">
    <property type="entry name" value="AA_permease"/>
    <property type="match status" value="1"/>
</dbReference>
<evidence type="ECO:0000256" key="5">
    <source>
        <dbReference type="ARBA" id="ARBA00022692"/>
    </source>
</evidence>
<comment type="similarity">
    <text evidence="2">Belongs to the amino acid-polyamine-organocation (APC) superfamily. Amino acid transporter (AAT) (TC 2.A.3.1) family.</text>
</comment>
<keyword evidence="5" id="KW-0812">Transmembrane</keyword>
<dbReference type="PANTHER" id="PTHR43495:SF2">
    <property type="entry name" value="D-SERINE_D-ALANINE_GLYCINE TRANSPORTER"/>
    <property type="match status" value="1"/>
</dbReference>
<organism evidence="10 11">
    <name type="scientific">Trueperella pecoris</name>
    <dbReference type="NCBI Taxonomy" id="2733571"/>
    <lineage>
        <taxon>Bacteria</taxon>
        <taxon>Bacillati</taxon>
        <taxon>Actinomycetota</taxon>
        <taxon>Actinomycetes</taxon>
        <taxon>Actinomycetales</taxon>
        <taxon>Actinomycetaceae</taxon>
        <taxon>Trueperella</taxon>
    </lineage>
</organism>
<dbReference type="GO" id="GO:0006865">
    <property type="term" value="P:amino acid transport"/>
    <property type="evidence" value="ECO:0007669"/>
    <property type="project" value="UniProtKB-KW"/>
</dbReference>
<keyword evidence="8" id="KW-0472">Membrane</keyword>
<evidence type="ECO:0000256" key="6">
    <source>
        <dbReference type="ARBA" id="ARBA00022970"/>
    </source>
</evidence>
<dbReference type="Gene3D" id="1.20.1740.10">
    <property type="entry name" value="Amino acid/polyamine transporter I"/>
    <property type="match status" value="1"/>
</dbReference>
<accession>A0A7M1QTL2</accession>
<feature type="domain" description="Amino acid permease/ SLC12A" evidence="9">
    <location>
        <begin position="22"/>
        <end position="457"/>
    </location>
</feature>
<reference evidence="10 11" key="1">
    <citation type="submission" date="2020-10" db="EMBL/GenBank/DDBJ databases">
        <title>Trueperella pecoris sp. nov. isolated from bovine and porcine specimens.</title>
        <authorList>
            <person name="Schoenecker L."/>
            <person name="Schnydrig P."/>
            <person name="Brodard I."/>
            <person name="Thomann A."/>
            <person name="Hemphill A."/>
            <person name="Rodriguez-Campos S."/>
            <person name="Perreten V."/>
            <person name="Jores J."/>
            <person name="Kittl S."/>
        </authorList>
    </citation>
    <scope>NUCLEOTIDE SEQUENCE [LARGE SCALE GENOMIC DNA]</scope>
    <source>
        <strain evidence="10 11">15A0121</strain>
    </source>
</reference>
<keyword evidence="11" id="KW-1185">Reference proteome</keyword>
<dbReference type="PROSITE" id="PS00218">
    <property type="entry name" value="AMINO_ACID_PERMEASE_1"/>
    <property type="match status" value="1"/>
</dbReference>
<keyword evidence="4" id="KW-1003">Cell membrane</keyword>
<dbReference type="PANTHER" id="PTHR43495">
    <property type="entry name" value="GABA PERMEASE"/>
    <property type="match status" value="1"/>
</dbReference>
<dbReference type="RefSeq" id="WP_197550677.1">
    <property type="nucleotide sequence ID" value="NZ_CP063213.1"/>
</dbReference>
<evidence type="ECO:0000256" key="2">
    <source>
        <dbReference type="ARBA" id="ARBA00008583"/>
    </source>
</evidence>
<sequence length="471" mass="51640">MTLEATNDSQESLHRGLSNRNIQLIALGGAIGTGLFMGSGSTIHSAGPSIILVYLVIGFVLFLIMRAMGEILIHNLHYKSFQDFAHDLIGPWAGFITGWTYWFLWVVIAIGDMIVITGYFDFWIGNMTVSAFLTLGLLGCLTLVNLLTVRLFGEVEFWFSLIKIAAIVSLIAVGSVMVFSGFTGPSGEAASFSHLWDHGGIFPTGASGFLGAFSIAIYSFIGTELIGTTAAETKDPKTTIPRAINQVPFRIAIFYVGALAVIMAITPWDVIDPERSPFVSVFSMVGLGAAASIMNFVVLTSAASSANSGIFSSSRMMFGLAKSHHAPRLFGQLSSHRVPWRALMFIGLLILIYLPILFIGGSVLKGFELIAAVATTLILFIWALILVSYIRYRRTHRAEHEASEFKVHFASVTPWLALAFIVFIAGVLVYFPATRFPTLLTPVWFVVLAIVWEVRKRVLLRRGLPLEFITR</sequence>
<comment type="subcellular location">
    <subcellularLocation>
        <location evidence="1">Cell membrane</location>
        <topology evidence="1">Multi-pass membrane protein</topology>
    </subcellularLocation>
</comment>
<dbReference type="FunFam" id="1.20.1740.10:FF:000001">
    <property type="entry name" value="Amino acid permease"/>
    <property type="match status" value="1"/>
</dbReference>
<accession>A0A8A5UDH4</accession>
<evidence type="ECO:0000256" key="1">
    <source>
        <dbReference type="ARBA" id="ARBA00004651"/>
    </source>
</evidence>
<gene>
    <name evidence="10" type="ORF">INS88_05985</name>
</gene>
<dbReference type="GO" id="GO:0005886">
    <property type="term" value="C:plasma membrane"/>
    <property type="evidence" value="ECO:0007669"/>
    <property type="project" value="UniProtKB-SubCell"/>
</dbReference>
<evidence type="ECO:0000313" key="10">
    <source>
        <dbReference type="EMBL" id="QOR44854.1"/>
    </source>
</evidence>
<dbReference type="PIRSF" id="PIRSF006060">
    <property type="entry name" value="AA_transporter"/>
    <property type="match status" value="1"/>
</dbReference>
<dbReference type="EMBL" id="CP063213">
    <property type="protein sequence ID" value="QOR44854.1"/>
    <property type="molecule type" value="Genomic_DNA"/>
</dbReference>
<dbReference type="AlphaFoldDB" id="A0A7M1QTL2"/>
<dbReference type="GO" id="GO:0055085">
    <property type="term" value="P:transmembrane transport"/>
    <property type="evidence" value="ECO:0007669"/>
    <property type="project" value="InterPro"/>
</dbReference>